<keyword evidence="5" id="KW-0547">Nucleotide-binding</keyword>
<dbReference type="InterPro" id="IPR001757">
    <property type="entry name" value="P_typ_ATPase"/>
</dbReference>
<sequence>MNDTHAQEIQTIFNALSSSKKGLSSIEAKKRIEQYGENTLPDGSKTSIFKIILNNTNNILTYVLGGAALISYILGHQIDTYVILSVLVINVAIATRHELKAANTINGLKSLAAPKCVALRNGHITKINASELVPGDIVLLKEGDKVPADCRVVSAKNLAVIESSLTGEAKAVNKMEGVLIKETMLGDRSNMVHMGTIVTAGEARAIVVSTGLGTEIGKIAKNISEIKEEKTLFDIRTEKLMQTMIIIALSTASLTFLIGLIRRLEISELFLFTTASLVSAIPEGLPAVLTIALSIAAYRMGTRKAVVKNLSSIETLSSVTTIVTDKTGTLTKNTMTVERIYLPDGRNIEVTGKDWTPKGKFILQGNEISPQKDEILSVLLPFLSVVNNSRLLKGKTYSIIGDPTEASRLVLARKAGYVQKKLLKERYKILDEIPYGQDTKYRGAIIRDRIEKKNYLVIVGASEKVFARSKNTIIGELNPNKKKEINHTINSWTKEAMRVQALAFKETVKESFDEEKVDNLTFGCILGILDPVRDDVSEAVLKAKNAGIHVIMATGDHKETAISIAKKVGIIDENSTGILAYSEDEVCNMSDKEFKKAVKEVSVFSRLTPSTKLRIAESLQAEGEIVAMTGDGVNDAMAIKKANVGISMGNIGTDAAREASDIVIMDDNFATIVNAIEEGLTVFRNIKQTSTYLVTTNLSEDFFIIVALIIGTPLPLLPIQILWLNLLTDGLLDVSLAMEKPGKDVWARGIVNKKENIINKETLPLIVINILTMGVIALITFNAILPEGLDKARTSVFIVMTFSQIFFAFNMRSMRYSLFKIGVFTNRYVFLAGITSLILGILLIEIPFLANIFRFDNLEILDFAKFFVISLLVLVVGESYKLFMGKYRGDRT</sequence>
<dbReference type="SUPFAM" id="SSF81660">
    <property type="entry name" value="Metal cation-transporting ATPase, ATP-binding domain N"/>
    <property type="match status" value="1"/>
</dbReference>
<feature type="transmembrane region" description="Helical" evidence="11">
    <location>
        <begin position="829"/>
        <end position="851"/>
    </location>
</feature>
<evidence type="ECO:0000256" key="5">
    <source>
        <dbReference type="ARBA" id="ARBA00022741"/>
    </source>
</evidence>
<dbReference type="GO" id="GO:0036376">
    <property type="term" value="P:sodium ion export across plasma membrane"/>
    <property type="evidence" value="ECO:0007669"/>
    <property type="project" value="TreeGrafter"/>
</dbReference>
<evidence type="ECO:0000313" key="13">
    <source>
        <dbReference type="EMBL" id="PKN02801.1"/>
    </source>
</evidence>
<dbReference type="SUPFAM" id="SSF81665">
    <property type="entry name" value="Calcium ATPase, transmembrane domain M"/>
    <property type="match status" value="1"/>
</dbReference>
<feature type="transmembrane region" description="Helical" evidence="11">
    <location>
        <begin position="59"/>
        <end position="75"/>
    </location>
</feature>
<dbReference type="InterPro" id="IPR023214">
    <property type="entry name" value="HAD_sf"/>
</dbReference>
<evidence type="ECO:0000256" key="11">
    <source>
        <dbReference type="SAM" id="Phobius"/>
    </source>
</evidence>
<accession>A0A2N2F3K8</accession>
<dbReference type="Gene3D" id="1.20.1110.10">
    <property type="entry name" value="Calcium-transporting ATPase, transmembrane domain"/>
    <property type="match status" value="1"/>
</dbReference>
<protein>
    <submittedName>
        <fullName evidence="13">Cation-transporting ATPase</fullName>
    </submittedName>
</protein>
<dbReference type="SFLD" id="SFLDS00003">
    <property type="entry name" value="Haloacid_Dehalogenase"/>
    <property type="match status" value="1"/>
</dbReference>
<dbReference type="EMBL" id="PHAO01000001">
    <property type="protein sequence ID" value="PKN02801.1"/>
    <property type="molecule type" value="Genomic_DNA"/>
</dbReference>
<evidence type="ECO:0000256" key="8">
    <source>
        <dbReference type="ARBA" id="ARBA00022967"/>
    </source>
</evidence>
<keyword evidence="7" id="KW-0460">Magnesium</keyword>
<keyword evidence="8" id="KW-1278">Translocase</keyword>
<dbReference type="GO" id="GO:0016887">
    <property type="term" value="F:ATP hydrolysis activity"/>
    <property type="evidence" value="ECO:0007669"/>
    <property type="project" value="InterPro"/>
</dbReference>
<dbReference type="PROSITE" id="PS00154">
    <property type="entry name" value="ATPASE_E1_E2"/>
    <property type="match status" value="1"/>
</dbReference>
<gene>
    <name evidence="13" type="ORF">CVU76_02120</name>
</gene>
<dbReference type="FunFam" id="2.70.150.10:FF:000160">
    <property type="entry name" value="Sarcoplasmic/endoplasmic reticulum calcium ATPase 1"/>
    <property type="match status" value="1"/>
</dbReference>
<feature type="transmembrane region" description="Helical" evidence="11">
    <location>
        <begin position="863"/>
        <end position="883"/>
    </location>
</feature>
<feature type="transmembrane region" description="Helical" evidence="11">
    <location>
        <begin position="81"/>
        <end position="99"/>
    </location>
</feature>
<organism evidence="13 14">
    <name type="scientific">Candidatus Dojkabacteria bacterium HGW-Dojkabacteria-1</name>
    <dbReference type="NCBI Taxonomy" id="2013761"/>
    <lineage>
        <taxon>Bacteria</taxon>
        <taxon>Candidatus Dojkabacteria</taxon>
    </lineage>
</organism>
<dbReference type="Pfam" id="PF00690">
    <property type="entry name" value="Cation_ATPase_N"/>
    <property type="match status" value="1"/>
</dbReference>
<evidence type="ECO:0000256" key="1">
    <source>
        <dbReference type="ARBA" id="ARBA00004127"/>
    </source>
</evidence>
<dbReference type="Pfam" id="PF00122">
    <property type="entry name" value="E1-E2_ATPase"/>
    <property type="match status" value="1"/>
</dbReference>
<dbReference type="SFLD" id="SFLDF00027">
    <property type="entry name" value="p-type_atpase"/>
    <property type="match status" value="1"/>
</dbReference>
<dbReference type="SUPFAM" id="SSF81653">
    <property type="entry name" value="Calcium ATPase, transduction domain A"/>
    <property type="match status" value="1"/>
</dbReference>
<dbReference type="InterPro" id="IPR050510">
    <property type="entry name" value="Cation_transp_ATPase_P-type"/>
</dbReference>
<feature type="domain" description="Cation-transporting P-type ATPase N-terminal" evidence="12">
    <location>
        <begin position="3"/>
        <end position="76"/>
    </location>
</feature>
<evidence type="ECO:0000256" key="10">
    <source>
        <dbReference type="ARBA" id="ARBA00023136"/>
    </source>
</evidence>
<dbReference type="GO" id="GO:0005524">
    <property type="term" value="F:ATP binding"/>
    <property type="evidence" value="ECO:0007669"/>
    <property type="project" value="UniProtKB-KW"/>
</dbReference>
<dbReference type="PANTHER" id="PTHR43294">
    <property type="entry name" value="SODIUM/POTASSIUM-TRANSPORTING ATPASE SUBUNIT ALPHA"/>
    <property type="match status" value="1"/>
</dbReference>
<evidence type="ECO:0000256" key="6">
    <source>
        <dbReference type="ARBA" id="ARBA00022840"/>
    </source>
</evidence>
<keyword evidence="4 11" id="KW-0812">Transmembrane</keyword>
<dbReference type="InterPro" id="IPR018303">
    <property type="entry name" value="ATPase_P-typ_P_site"/>
</dbReference>
<dbReference type="GO" id="GO:0012505">
    <property type="term" value="C:endomembrane system"/>
    <property type="evidence" value="ECO:0007669"/>
    <property type="project" value="UniProtKB-SubCell"/>
</dbReference>
<dbReference type="GO" id="GO:0006883">
    <property type="term" value="P:intracellular sodium ion homeostasis"/>
    <property type="evidence" value="ECO:0007669"/>
    <property type="project" value="TreeGrafter"/>
</dbReference>
<feature type="transmembrane region" description="Helical" evidence="11">
    <location>
        <begin position="763"/>
        <end position="785"/>
    </location>
</feature>
<dbReference type="PANTHER" id="PTHR43294:SF20">
    <property type="entry name" value="P-TYPE ATPASE"/>
    <property type="match status" value="1"/>
</dbReference>
<dbReference type="InterPro" id="IPR023298">
    <property type="entry name" value="ATPase_P-typ_TM_dom_sf"/>
</dbReference>
<dbReference type="NCBIfam" id="TIGR01494">
    <property type="entry name" value="ATPase_P-type"/>
    <property type="match status" value="2"/>
</dbReference>
<evidence type="ECO:0000256" key="9">
    <source>
        <dbReference type="ARBA" id="ARBA00022989"/>
    </source>
</evidence>
<dbReference type="GO" id="GO:1902600">
    <property type="term" value="P:proton transmembrane transport"/>
    <property type="evidence" value="ECO:0007669"/>
    <property type="project" value="TreeGrafter"/>
</dbReference>
<keyword evidence="3" id="KW-0597">Phosphoprotein</keyword>
<dbReference type="Gene3D" id="3.40.1110.10">
    <property type="entry name" value="Calcium-transporting ATPase, cytoplasmic domain N"/>
    <property type="match status" value="1"/>
</dbReference>
<dbReference type="InterPro" id="IPR008250">
    <property type="entry name" value="ATPase_P-typ_transduc_dom_A_sf"/>
</dbReference>
<dbReference type="Pfam" id="PF13246">
    <property type="entry name" value="Cation_ATPase"/>
    <property type="match status" value="1"/>
</dbReference>
<dbReference type="SMART" id="SM00831">
    <property type="entry name" value="Cation_ATPase_N"/>
    <property type="match status" value="1"/>
</dbReference>
<dbReference type="InterPro" id="IPR059000">
    <property type="entry name" value="ATPase_P-type_domA"/>
</dbReference>
<dbReference type="InterPro" id="IPR006068">
    <property type="entry name" value="ATPase_P-typ_cation-transptr_C"/>
</dbReference>
<dbReference type="InterPro" id="IPR023299">
    <property type="entry name" value="ATPase_P-typ_cyto_dom_N"/>
</dbReference>
<dbReference type="Gene3D" id="2.70.150.10">
    <property type="entry name" value="Calcium-transporting ATPase, cytoplasmic transduction domain A"/>
    <property type="match status" value="1"/>
</dbReference>
<dbReference type="AlphaFoldDB" id="A0A2N2F3K8"/>
<evidence type="ECO:0000256" key="7">
    <source>
        <dbReference type="ARBA" id="ARBA00022842"/>
    </source>
</evidence>
<dbReference type="GO" id="GO:0030007">
    <property type="term" value="P:intracellular potassium ion homeostasis"/>
    <property type="evidence" value="ECO:0007669"/>
    <property type="project" value="TreeGrafter"/>
</dbReference>
<dbReference type="InterPro" id="IPR036412">
    <property type="entry name" value="HAD-like_sf"/>
</dbReference>
<comment type="similarity">
    <text evidence="2">Belongs to the cation transport ATPase (P-type) (TC 3.A.3) family. Type IIA subfamily.</text>
</comment>
<keyword evidence="6" id="KW-0067">ATP-binding</keyword>
<keyword evidence="9 11" id="KW-1133">Transmembrane helix</keyword>
<dbReference type="GO" id="GO:0005391">
    <property type="term" value="F:P-type sodium:potassium-exchanging transporter activity"/>
    <property type="evidence" value="ECO:0007669"/>
    <property type="project" value="TreeGrafter"/>
</dbReference>
<name>A0A2N2F3K8_9BACT</name>
<evidence type="ECO:0000313" key="14">
    <source>
        <dbReference type="Proteomes" id="UP000233417"/>
    </source>
</evidence>
<feature type="transmembrane region" description="Helical" evidence="11">
    <location>
        <begin position="244"/>
        <end position="264"/>
    </location>
</feature>
<comment type="caution">
    <text evidence="13">The sequence shown here is derived from an EMBL/GenBank/DDBJ whole genome shotgun (WGS) entry which is preliminary data.</text>
</comment>
<dbReference type="Pfam" id="PF00689">
    <property type="entry name" value="Cation_ATPase_C"/>
    <property type="match status" value="1"/>
</dbReference>
<dbReference type="InterPro" id="IPR004014">
    <property type="entry name" value="ATPase_P-typ_cation-transptr_N"/>
</dbReference>
<keyword evidence="10 11" id="KW-0472">Membrane</keyword>
<feature type="transmembrane region" description="Helical" evidence="11">
    <location>
        <begin position="270"/>
        <end position="298"/>
    </location>
</feature>
<dbReference type="GO" id="GO:1990573">
    <property type="term" value="P:potassium ion import across plasma membrane"/>
    <property type="evidence" value="ECO:0007669"/>
    <property type="project" value="TreeGrafter"/>
</dbReference>
<dbReference type="Gene3D" id="3.40.50.1000">
    <property type="entry name" value="HAD superfamily/HAD-like"/>
    <property type="match status" value="1"/>
</dbReference>
<comment type="subcellular location">
    <subcellularLocation>
        <location evidence="1">Endomembrane system</location>
        <topology evidence="1">Multi-pass membrane protein</topology>
    </subcellularLocation>
</comment>
<proteinExistence type="inferred from homology"/>
<dbReference type="SFLD" id="SFLDG00002">
    <property type="entry name" value="C1.7:_P-type_atpase_like"/>
    <property type="match status" value="1"/>
</dbReference>
<reference evidence="13 14" key="1">
    <citation type="journal article" date="2017" name="ISME J.">
        <title>Potential for microbial H2 and metal transformations associated with novel bacteria and archaea in deep terrestrial subsurface sediments.</title>
        <authorList>
            <person name="Hernsdorf A.W."/>
            <person name="Amano Y."/>
            <person name="Miyakawa K."/>
            <person name="Ise K."/>
            <person name="Suzuki Y."/>
            <person name="Anantharaman K."/>
            <person name="Probst A."/>
            <person name="Burstein D."/>
            <person name="Thomas B.C."/>
            <person name="Banfield J.F."/>
        </authorList>
    </citation>
    <scope>NUCLEOTIDE SEQUENCE [LARGE SCALE GENOMIC DNA]</scope>
    <source>
        <strain evidence="13">HGW-Dojkabacteria-1</strain>
    </source>
</reference>
<dbReference type="InterPro" id="IPR044492">
    <property type="entry name" value="P_typ_ATPase_HD_dom"/>
</dbReference>
<evidence type="ECO:0000256" key="2">
    <source>
        <dbReference type="ARBA" id="ARBA00005675"/>
    </source>
</evidence>
<evidence type="ECO:0000256" key="3">
    <source>
        <dbReference type="ARBA" id="ARBA00022553"/>
    </source>
</evidence>
<dbReference type="PRINTS" id="PR00119">
    <property type="entry name" value="CATATPASE"/>
</dbReference>
<evidence type="ECO:0000259" key="12">
    <source>
        <dbReference type="SMART" id="SM00831"/>
    </source>
</evidence>
<dbReference type="SUPFAM" id="SSF56784">
    <property type="entry name" value="HAD-like"/>
    <property type="match status" value="1"/>
</dbReference>
<evidence type="ECO:0000256" key="4">
    <source>
        <dbReference type="ARBA" id="ARBA00022692"/>
    </source>
</evidence>
<dbReference type="Proteomes" id="UP000233417">
    <property type="component" value="Unassembled WGS sequence"/>
</dbReference>
<dbReference type="PRINTS" id="PR00120">
    <property type="entry name" value="HATPASE"/>
</dbReference>
<dbReference type="GO" id="GO:0005886">
    <property type="term" value="C:plasma membrane"/>
    <property type="evidence" value="ECO:0007669"/>
    <property type="project" value="TreeGrafter"/>
</dbReference>